<keyword evidence="2" id="KW-1133">Transmembrane helix</keyword>
<sequence length="354" mass="39770">MDERKLWSSIEQERAHEHPGLLQEISGGIMRAWFRFSTPNAKFRAQHPDPLSQSQLASLLLLMGIITAIAFIPSAIVSVHMHTLFPVLGLLLVLFICIPLNRAGRVAVVGVLLILAIDATIMISLLSYPGLMLSQNAIPIYDLFVLSDIVAVSLLPRKSILYISLFHSIFICADVYLQPHTADLHELLLRTNYSIMVRPLAIQLLVAIVTYAWVRNTVQAVKRADQAELVAQLEHELAQQKKNLDEGIQSILQTLVQSANGDMQVRAPLSRDNVLWQLGSALNILLARLQRAQQNERQLQQMRSELARVLYTVQEARKRQKSIELMPGGTEVDPLISELLHSYLVPSPPHFRDK</sequence>
<accession>A0A402AA89</accession>
<feature type="transmembrane region" description="Helical" evidence="2">
    <location>
        <begin position="138"/>
        <end position="155"/>
    </location>
</feature>
<feature type="transmembrane region" description="Helical" evidence="2">
    <location>
        <begin position="160"/>
        <end position="177"/>
    </location>
</feature>
<dbReference type="EMBL" id="BIFR01000002">
    <property type="protein sequence ID" value="GCE16092.1"/>
    <property type="molecule type" value="Genomic_DNA"/>
</dbReference>
<feature type="transmembrane region" description="Helical" evidence="2">
    <location>
        <begin position="107"/>
        <end position="126"/>
    </location>
</feature>
<evidence type="ECO:0000256" key="1">
    <source>
        <dbReference type="SAM" id="Coils"/>
    </source>
</evidence>
<dbReference type="AlphaFoldDB" id="A0A402AA89"/>
<feature type="transmembrane region" description="Helical" evidence="2">
    <location>
        <begin position="56"/>
        <end position="77"/>
    </location>
</feature>
<dbReference type="OrthoDB" id="147233at2"/>
<evidence type="ECO:0000313" key="5">
    <source>
        <dbReference type="Proteomes" id="UP000287352"/>
    </source>
</evidence>
<feature type="domain" description="HAMP" evidence="3">
    <location>
        <begin position="242"/>
        <end position="294"/>
    </location>
</feature>
<dbReference type="RefSeq" id="WP_126583475.1">
    <property type="nucleotide sequence ID" value="NZ_BIFR01000002.1"/>
</dbReference>
<dbReference type="PROSITE" id="PS50885">
    <property type="entry name" value="HAMP"/>
    <property type="match status" value="1"/>
</dbReference>
<dbReference type="GO" id="GO:0016020">
    <property type="term" value="C:membrane"/>
    <property type="evidence" value="ECO:0007669"/>
    <property type="project" value="InterPro"/>
</dbReference>
<dbReference type="GO" id="GO:0007165">
    <property type="term" value="P:signal transduction"/>
    <property type="evidence" value="ECO:0007669"/>
    <property type="project" value="InterPro"/>
</dbReference>
<organism evidence="4 5">
    <name type="scientific">Tengunoibacter tsumagoiensis</name>
    <dbReference type="NCBI Taxonomy" id="2014871"/>
    <lineage>
        <taxon>Bacteria</taxon>
        <taxon>Bacillati</taxon>
        <taxon>Chloroflexota</taxon>
        <taxon>Ktedonobacteria</taxon>
        <taxon>Ktedonobacterales</taxon>
        <taxon>Dictyobacteraceae</taxon>
        <taxon>Tengunoibacter</taxon>
    </lineage>
</organism>
<protein>
    <recommendedName>
        <fullName evidence="3">HAMP domain-containing protein</fullName>
    </recommendedName>
</protein>
<keyword evidence="2" id="KW-0472">Membrane</keyword>
<proteinExistence type="predicted"/>
<evidence type="ECO:0000313" key="4">
    <source>
        <dbReference type="EMBL" id="GCE16092.1"/>
    </source>
</evidence>
<keyword evidence="1" id="KW-0175">Coiled coil</keyword>
<reference evidence="5" key="1">
    <citation type="submission" date="2018-12" db="EMBL/GenBank/DDBJ databases">
        <title>Tengunoibacter tsumagoiensis gen. nov., sp. nov., Dictyobacter kobayashii sp. nov., D. alpinus sp. nov., and D. joshuensis sp. nov. and description of Dictyobacteraceae fam. nov. within the order Ktedonobacterales isolated from Tengu-no-mugimeshi.</title>
        <authorList>
            <person name="Wang C.M."/>
            <person name="Zheng Y."/>
            <person name="Sakai Y."/>
            <person name="Toyoda A."/>
            <person name="Minakuchi Y."/>
            <person name="Abe K."/>
            <person name="Yokota A."/>
            <person name="Yabe S."/>
        </authorList>
    </citation>
    <scope>NUCLEOTIDE SEQUENCE [LARGE SCALE GENOMIC DNA]</scope>
    <source>
        <strain evidence="5">Uno3</strain>
    </source>
</reference>
<comment type="caution">
    <text evidence="4">The sequence shown here is derived from an EMBL/GenBank/DDBJ whole genome shotgun (WGS) entry which is preliminary data.</text>
</comment>
<name>A0A402AA89_9CHLR</name>
<evidence type="ECO:0000256" key="2">
    <source>
        <dbReference type="SAM" id="Phobius"/>
    </source>
</evidence>
<feature type="transmembrane region" description="Helical" evidence="2">
    <location>
        <begin position="197"/>
        <end position="214"/>
    </location>
</feature>
<dbReference type="Proteomes" id="UP000287352">
    <property type="component" value="Unassembled WGS sequence"/>
</dbReference>
<feature type="coiled-coil region" evidence="1">
    <location>
        <begin position="223"/>
        <end position="250"/>
    </location>
</feature>
<evidence type="ECO:0000259" key="3">
    <source>
        <dbReference type="PROSITE" id="PS50885"/>
    </source>
</evidence>
<feature type="transmembrane region" description="Helical" evidence="2">
    <location>
        <begin position="83"/>
        <end position="100"/>
    </location>
</feature>
<dbReference type="InterPro" id="IPR003660">
    <property type="entry name" value="HAMP_dom"/>
</dbReference>
<keyword evidence="5" id="KW-1185">Reference proteome</keyword>
<gene>
    <name evidence="4" type="ORF">KTT_59510</name>
</gene>
<feature type="coiled-coil region" evidence="1">
    <location>
        <begin position="282"/>
        <end position="319"/>
    </location>
</feature>
<keyword evidence="2" id="KW-0812">Transmembrane</keyword>